<evidence type="ECO:0000313" key="1">
    <source>
        <dbReference type="EMBL" id="KZT32629.1"/>
    </source>
</evidence>
<protein>
    <submittedName>
        <fullName evidence="1">Uncharacterized protein</fullName>
    </submittedName>
</protein>
<name>A0A165XWK8_9AGAM</name>
<keyword evidence="2" id="KW-1185">Reference proteome</keyword>
<accession>A0A165XWK8</accession>
<evidence type="ECO:0000313" key="2">
    <source>
        <dbReference type="Proteomes" id="UP000076798"/>
    </source>
</evidence>
<dbReference type="AlphaFoldDB" id="A0A165XWK8"/>
<gene>
    <name evidence="1" type="ORF">SISSUDRAFT_523438</name>
</gene>
<reference evidence="1 2" key="1">
    <citation type="journal article" date="2016" name="Mol. Biol. Evol.">
        <title>Comparative Genomics of Early-Diverging Mushroom-Forming Fungi Provides Insights into the Origins of Lignocellulose Decay Capabilities.</title>
        <authorList>
            <person name="Nagy L.G."/>
            <person name="Riley R."/>
            <person name="Tritt A."/>
            <person name="Adam C."/>
            <person name="Daum C."/>
            <person name="Floudas D."/>
            <person name="Sun H."/>
            <person name="Yadav J.S."/>
            <person name="Pangilinan J."/>
            <person name="Larsson K.H."/>
            <person name="Matsuura K."/>
            <person name="Barry K."/>
            <person name="Labutti K."/>
            <person name="Kuo R."/>
            <person name="Ohm R.A."/>
            <person name="Bhattacharya S.S."/>
            <person name="Shirouzu T."/>
            <person name="Yoshinaga Y."/>
            <person name="Martin F.M."/>
            <person name="Grigoriev I.V."/>
            <person name="Hibbett D.S."/>
        </authorList>
    </citation>
    <scope>NUCLEOTIDE SEQUENCE [LARGE SCALE GENOMIC DNA]</scope>
    <source>
        <strain evidence="1 2">HHB10207 ss-3</strain>
    </source>
</reference>
<organism evidence="1 2">
    <name type="scientific">Sistotremastrum suecicum HHB10207 ss-3</name>
    <dbReference type="NCBI Taxonomy" id="1314776"/>
    <lineage>
        <taxon>Eukaryota</taxon>
        <taxon>Fungi</taxon>
        <taxon>Dikarya</taxon>
        <taxon>Basidiomycota</taxon>
        <taxon>Agaricomycotina</taxon>
        <taxon>Agaricomycetes</taxon>
        <taxon>Sistotremastrales</taxon>
        <taxon>Sistotremastraceae</taxon>
        <taxon>Sistotremastrum</taxon>
    </lineage>
</organism>
<dbReference type="EMBL" id="KV428310">
    <property type="protein sequence ID" value="KZT32629.1"/>
    <property type="molecule type" value="Genomic_DNA"/>
</dbReference>
<dbReference type="Proteomes" id="UP000076798">
    <property type="component" value="Unassembled WGS sequence"/>
</dbReference>
<sequence length="297" mass="33385">MTWQKNKDNYRTHRTISMLNATHNVAAGEDVEMPSSEPNIDAYLSMPVPSTSPKSRPADEAMFLHPLQLAKSKKKQHSTRAAGPPSRYDVIFTAEDCSMCKHRPGCHHFLQQRTVPPGCGETQNILGNHDLLDVYLASLNPPSWKGFDWIISKTGFESVAISASRGHYAVNTESRRALCLAICYNCEASRIFSVYGYQSYGMPTVQTILEECIHALRNAWDDMKRCNLENTDIDSDLAFVGAIIFLGVQYFHRPLEDQAEFVPVLAIANDILSWCELLLQRLSMQDSPMLTSLKNVQ</sequence>
<proteinExistence type="predicted"/>